<dbReference type="InterPro" id="IPR016024">
    <property type="entry name" value="ARM-type_fold"/>
</dbReference>
<dbReference type="Proteomes" id="UP000240009">
    <property type="component" value="Unassembled WGS sequence"/>
</dbReference>
<dbReference type="EMBL" id="PUIA01000069">
    <property type="protein sequence ID" value="PQO26112.1"/>
    <property type="molecule type" value="Genomic_DNA"/>
</dbReference>
<dbReference type="PANTHER" id="PTHR12697">
    <property type="entry name" value="PBS LYASE HEAT-LIKE PROTEIN"/>
    <property type="match status" value="1"/>
</dbReference>
<sequence length="233" mass="25433">MDQKSPLCGILIALLLGLTGCASNGAIIDPIIWWDNEDPADIAKYGPTPVQRIEALDSLAASARSLSPERRAEEAAKIAKALPEEENEVIRVHMLRSLAKLNTPESFAAIKSSIFDTDEFVRREAVVALGESKNPEAVETLADVLIRDRDYDVRIAAATALGQFKTPNAKEALVPALDARDPAMRFAAIESLRKTSNVDYQGDTAKWREFAMGGNPEPPPFSIADQIVPSFFR</sequence>
<evidence type="ECO:0000313" key="2">
    <source>
        <dbReference type="Proteomes" id="UP000240009"/>
    </source>
</evidence>
<dbReference type="OrthoDB" id="257115at2"/>
<dbReference type="InterPro" id="IPR011989">
    <property type="entry name" value="ARM-like"/>
</dbReference>
<dbReference type="InterPro" id="IPR004155">
    <property type="entry name" value="PBS_lyase_HEAT"/>
</dbReference>
<proteinExistence type="predicted"/>
<reference evidence="1 2" key="1">
    <citation type="submission" date="2018-02" db="EMBL/GenBank/DDBJ databases">
        <title>Comparative genomes isolates from brazilian mangrove.</title>
        <authorList>
            <person name="Araujo J.E."/>
            <person name="Taketani R.G."/>
            <person name="Silva M.C.P."/>
            <person name="Loureco M.V."/>
            <person name="Andreote F.D."/>
        </authorList>
    </citation>
    <scope>NUCLEOTIDE SEQUENCE [LARGE SCALE GENOMIC DNA]</scope>
    <source>
        <strain evidence="1 2">HEX-2 MGV</strain>
    </source>
</reference>
<evidence type="ECO:0008006" key="3">
    <source>
        <dbReference type="Google" id="ProtNLM"/>
    </source>
</evidence>
<dbReference type="AlphaFoldDB" id="A0A2S8F1Q7"/>
<dbReference type="GO" id="GO:0016491">
    <property type="term" value="F:oxidoreductase activity"/>
    <property type="evidence" value="ECO:0007669"/>
    <property type="project" value="TreeGrafter"/>
</dbReference>
<dbReference type="SMART" id="SM00567">
    <property type="entry name" value="EZ_HEAT"/>
    <property type="match status" value="2"/>
</dbReference>
<dbReference type="SUPFAM" id="SSF48371">
    <property type="entry name" value="ARM repeat"/>
    <property type="match status" value="1"/>
</dbReference>
<dbReference type="PROSITE" id="PS51257">
    <property type="entry name" value="PROKAR_LIPOPROTEIN"/>
    <property type="match status" value="1"/>
</dbReference>
<comment type="caution">
    <text evidence="1">The sequence shown here is derived from an EMBL/GenBank/DDBJ whole genome shotgun (WGS) entry which is preliminary data.</text>
</comment>
<dbReference type="PANTHER" id="PTHR12697:SF5">
    <property type="entry name" value="DEOXYHYPUSINE HYDROXYLASE"/>
    <property type="match status" value="1"/>
</dbReference>
<dbReference type="Pfam" id="PF13646">
    <property type="entry name" value="HEAT_2"/>
    <property type="match status" value="1"/>
</dbReference>
<accession>A0A2S8F1Q7</accession>
<gene>
    <name evidence="1" type="ORF">C5Y96_21930</name>
</gene>
<evidence type="ECO:0000313" key="1">
    <source>
        <dbReference type="EMBL" id="PQO26112.1"/>
    </source>
</evidence>
<dbReference type="RefSeq" id="WP_105357866.1">
    <property type="nucleotide sequence ID" value="NZ_PUIA01000069.1"/>
</dbReference>
<dbReference type="Gene3D" id="1.25.10.10">
    <property type="entry name" value="Leucine-rich Repeat Variant"/>
    <property type="match status" value="1"/>
</dbReference>
<organism evidence="1 2">
    <name type="scientific">Blastopirellula marina</name>
    <dbReference type="NCBI Taxonomy" id="124"/>
    <lineage>
        <taxon>Bacteria</taxon>
        <taxon>Pseudomonadati</taxon>
        <taxon>Planctomycetota</taxon>
        <taxon>Planctomycetia</taxon>
        <taxon>Pirellulales</taxon>
        <taxon>Pirellulaceae</taxon>
        <taxon>Blastopirellula</taxon>
    </lineage>
</organism>
<name>A0A2S8F1Q7_9BACT</name>
<protein>
    <recommendedName>
        <fullName evidence="3">HEAT repeat domain-containing protein</fullName>
    </recommendedName>
</protein>